<reference evidence="2 3" key="1">
    <citation type="submission" date="2023-03" db="EMBL/GenBank/DDBJ databases">
        <title>Description of Hydrogenimonas sp. ISO32.</title>
        <authorList>
            <person name="Mino S."/>
            <person name="Fukazawa S."/>
            <person name="Sawabe T."/>
        </authorList>
    </citation>
    <scope>NUCLEOTIDE SEQUENCE [LARGE SCALE GENOMIC DNA]</scope>
    <source>
        <strain evidence="2 3">ISO32</strain>
    </source>
</reference>
<dbReference type="CDD" id="cd04301">
    <property type="entry name" value="NAT_SF"/>
    <property type="match status" value="1"/>
</dbReference>
<protein>
    <recommendedName>
        <fullName evidence="1">N-acetyltransferase domain-containing protein</fullName>
    </recommendedName>
</protein>
<evidence type="ECO:0000313" key="2">
    <source>
        <dbReference type="EMBL" id="BDY13576.1"/>
    </source>
</evidence>
<proteinExistence type="predicted"/>
<keyword evidence="3" id="KW-1185">Reference proteome</keyword>
<name>A0ABN6WXV5_9BACT</name>
<dbReference type="Proteomes" id="UP001321445">
    <property type="component" value="Chromosome"/>
</dbReference>
<dbReference type="SUPFAM" id="SSF55729">
    <property type="entry name" value="Acyl-CoA N-acyltransferases (Nat)"/>
    <property type="match status" value="1"/>
</dbReference>
<accession>A0ABN6WXV5</accession>
<organism evidence="2 3">
    <name type="scientific">Hydrogenimonas cancrithermarum</name>
    <dbReference type="NCBI Taxonomy" id="2993563"/>
    <lineage>
        <taxon>Bacteria</taxon>
        <taxon>Pseudomonadati</taxon>
        <taxon>Campylobacterota</taxon>
        <taxon>Epsilonproteobacteria</taxon>
        <taxon>Campylobacterales</taxon>
        <taxon>Hydrogenimonadaceae</taxon>
        <taxon>Hydrogenimonas</taxon>
    </lineage>
</organism>
<evidence type="ECO:0000313" key="3">
    <source>
        <dbReference type="Proteomes" id="UP001321445"/>
    </source>
</evidence>
<dbReference type="InterPro" id="IPR016181">
    <property type="entry name" value="Acyl_CoA_acyltransferase"/>
</dbReference>
<dbReference type="RefSeq" id="WP_286336524.1">
    <property type="nucleotide sequence ID" value="NZ_AP027370.1"/>
</dbReference>
<dbReference type="Gene3D" id="3.40.630.30">
    <property type="match status" value="1"/>
</dbReference>
<dbReference type="PROSITE" id="PS51186">
    <property type="entry name" value="GNAT"/>
    <property type="match status" value="1"/>
</dbReference>
<feature type="domain" description="N-acetyltransferase" evidence="1">
    <location>
        <begin position="87"/>
        <end position="237"/>
    </location>
</feature>
<evidence type="ECO:0000259" key="1">
    <source>
        <dbReference type="PROSITE" id="PS51186"/>
    </source>
</evidence>
<gene>
    <name evidence="2" type="ORF">HCR_18880</name>
</gene>
<sequence length="237" mass="27750">MDMLKKLEWESGFFHTECAQFYPRHKSGEYYDDAAFNAYDWVQGKCYITDEVSKSIFGEYKFVFEDTRVIFGKEIEKKPVVMKEERFSIDISTPDDIDVLQRIAIEGLVEHSRLPVLVGEAETGRFYAKWVEKAVYGSFDDICFSLKAERSPIGFITLKYSENGNAKIGLISIQRGHQGKKLGKALIQHAENFLYGKNYRHLSVITEGRNIQAQQFYIKYGFNIDNIECWYYRRRFK</sequence>
<dbReference type="Pfam" id="PF00583">
    <property type="entry name" value="Acetyltransf_1"/>
    <property type="match status" value="1"/>
</dbReference>
<dbReference type="EMBL" id="AP027370">
    <property type="protein sequence ID" value="BDY13576.1"/>
    <property type="molecule type" value="Genomic_DNA"/>
</dbReference>
<dbReference type="InterPro" id="IPR000182">
    <property type="entry name" value="GNAT_dom"/>
</dbReference>